<organism evidence="1 2">
    <name type="scientific">Tepidicella xavieri</name>
    <dbReference type="NCBI Taxonomy" id="360241"/>
    <lineage>
        <taxon>Bacteria</taxon>
        <taxon>Pseudomonadati</taxon>
        <taxon>Pseudomonadota</taxon>
        <taxon>Betaproteobacteria</taxon>
        <taxon>Burkholderiales</taxon>
        <taxon>Tepidicella</taxon>
    </lineage>
</organism>
<keyword evidence="2" id="KW-1185">Reference proteome</keyword>
<dbReference type="EMBL" id="SNYL01000021">
    <property type="protein sequence ID" value="TDQ38401.1"/>
    <property type="molecule type" value="Genomic_DNA"/>
</dbReference>
<protein>
    <submittedName>
        <fullName evidence="1">Uncharacterized protein</fullName>
    </submittedName>
</protein>
<dbReference type="RefSeq" id="WP_245988932.1">
    <property type="nucleotide sequence ID" value="NZ_SNYL01000021.1"/>
</dbReference>
<evidence type="ECO:0000313" key="2">
    <source>
        <dbReference type="Proteomes" id="UP000295510"/>
    </source>
</evidence>
<dbReference type="Proteomes" id="UP000295510">
    <property type="component" value="Unassembled WGS sequence"/>
</dbReference>
<name>A0A4R6TXW4_9BURK</name>
<evidence type="ECO:0000313" key="1">
    <source>
        <dbReference type="EMBL" id="TDQ38401.1"/>
    </source>
</evidence>
<proteinExistence type="predicted"/>
<sequence>MNRRESLRGLCGAAVAWAGWPWLAHAHHGWSSFDQNRPLYLEGVARQVRWRNPHAEFTLELAPNLALPADLTARRLPTQMARVDTEALLANTRLPDRRDPRWEVELAPLTRMNQWRVPEITDGTPVAVIGFTFVGERGDAVLRAEYLFLGDRVYGMRSAPAG</sequence>
<reference evidence="1 2" key="1">
    <citation type="submission" date="2019-03" db="EMBL/GenBank/DDBJ databases">
        <title>Genomic Encyclopedia of Type Strains, Phase IV (KMG-IV): sequencing the most valuable type-strain genomes for metagenomic binning, comparative biology and taxonomic classification.</title>
        <authorList>
            <person name="Goeker M."/>
        </authorList>
    </citation>
    <scope>NUCLEOTIDE SEQUENCE [LARGE SCALE GENOMIC DNA]</scope>
    <source>
        <strain evidence="1 2">DSM 19605</strain>
    </source>
</reference>
<accession>A0A4R6TXW4</accession>
<comment type="caution">
    <text evidence="1">The sequence shown here is derived from an EMBL/GenBank/DDBJ whole genome shotgun (WGS) entry which is preliminary data.</text>
</comment>
<dbReference type="Pfam" id="PF19649">
    <property type="entry name" value="DUF6152"/>
    <property type="match status" value="1"/>
</dbReference>
<gene>
    <name evidence="1" type="ORF">DFR43_1217</name>
</gene>
<dbReference type="AlphaFoldDB" id="A0A4R6TXW4"/>
<dbReference type="InterPro" id="IPR046150">
    <property type="entry name" value="DUF6152"/>
</dbReference>